<feature type="domain" description="DUF4440" evidence="1">
    <location>
        <begin position="4"/>
        <end position="98"/>
    </location>
</feature>
<dbReference type="Gene3D" id="3.10.450.50">
    <property type="match status" value="1"/>
</dbReference>
<dbReference type="SUPFAM" id="SSF54427">
    <property type="entry name" value="NTF2-like"/>
    <property type="match status" value="1"/>
</dbReference>
<name>A0A381NB84_9ZZZZ</name>
<protein>
    <recommendedName>
        <fullName evidence="1">DUF4440 domain-containing protein</fullName>
    </recommendedName>
</protein>
<accession>A0A381NB84</accession>
<organism evidence="2">
    <name type="scientific">marine metagenome</name>
    <dbReference type="NCBI Taxonomy" id="408172"/>
    <lineage>
        <taxon>unclassified sequences</taxon>
        <taxon>metagenomes</taxon>
        <taxon>ecological metagenomes</taxon>
    </lineage>
</organism>
<dbReference type="AlphaFoldDB" id="A0A381NB84"/>
<reference evidence="2" key="1">
    <citation type="submission" date="2018-05" db="EMBL/GenBank/DDBJ databases">
        <authorList>
            <person name="Lanie J.A."/>
            <person name="Ng W.-L."/>
            <person name="Kazmierczak K.M."/>
            <person name="Andrzejewski T.M."/>
            <person name="Davidsen T.M."/>
            <person name="Wayne K.J."/>
            <person name="Tettelin H."/>
            <person name="Glass J.I."/>
            <person name="Rusch D."/>
            <person name="Podicherti R."/>
            <person name="Tsui H.-C.T."/>
            <person name="Winkler M.E."/>
        </authorList>
    </citation>
    <scope>NUCLEOTIDE SEQUENCE</scope>
</reference>
<dbReference type="EMBL" id="UINC01000199">
    <property type="protein sequence ID" value="SUZ50998.1"/>
    <property type="molecule type" value="Genomic_DNA"/>
</dbReference>
<sequence length="109" mass="12111">MVSISEVFKAWNEGFANKDSSKLAEFFTDDFRFVSRVRDMGKQETLDWTAGGGNGGSKLDNLEVLYENDDVAVICHSANSTLGKDGAVMALYTKKDGKISHLRMVRQEL</sequence>
<proteinExistence type="predicted"/>
<dbReference type="Pfam" id="PF14534">
    <property type="entry name" value="DUF4440"/>
    <property type="match status" value="1"/>
</dbReference>
<dbReference type="InterPro" id="IPR027843">
    <property type="entry name" value="DUF4440"/>
</dbReference>
<evidence type="ECO:0000313" key="2">
    <source>
        <dbReference type="EMBL" id="SUZ50998.1"/>
    </source>
</evidence>
<dbReference type="InterPro" id="IPR032710">
    <property type="entry name" value="NTF2-like_dom_sf"/>
</dbReference>
<evidence type="ECO:0000259" key="1">
    <source>
        <dbReference type="Pfam" id="PF14534"/>
    </source>
</evidence>
<gene>
    <name evidence="2" type="ORF">METZ01_LOCUS3852</name>
</gene>